<dbReference type="InterPro" id="IPR013103">
    <property type="entry name" value="RVT_2"/>
</dbReference>
<feature type="domain" description="Reverse transcriptase Ty1/copia-type" evidence="1">
    <location>
        <begin position="2"/>
        <end position="52"/>
    </location>
</feature>
<evidence type="ECO:0000313" key="2">
    <source>
        <dbReference type="EMBL" id="CAN78841.1"/>
    </source>
</evidence>
<sequence>MDTIRMIIALAAQRNWTIYQLNVKSAFLHRELSEEVFVEQPKGYDQKDNPHKKTNGIYISQKKYALDVLKIFGMEESNYVHSPIVTGFKVFKDENGVKVDATFFKQMVGSLMYLTTTRPDLMFVTAKRVLRYLRGTTNLKIFYKKRGNDKLVAFTDSDYVGDLEDKKSTSGYLDEENIGEAQSYTRARFKAAARDMRIEGNFVQLAIPRFDGHYDHWSMLMEKILRFKEYWSLVETGYVEPESGAVLIEAQ</sequence>
<dbReference type="PANTHER" id="PTHR11439:SF517">
    <property type="entry name" value="CYSTEINE-RICH RLK (RECEPTOR-LIKE PROTEIN KINASE) 8"/>
    <property type="match status" value="1"/>
</dbReference>
<accession>A5BB46</accession>
<evidence type="ECO:0000259" key="1">
    <source>
        <dbReference type="Pfam" id="PF07727"/>
    </source>
</evidence>
<dbReference type="Pfam" id="PF07727">
    <property type="entry name" value="RVT_2"/>
    <property type="match status" value="1"/>
</dbReference>
<proteinExistence type="predicted"/>
<organism evidence="2">
    <name type="scientific">Vitis vinifera</name>
    <name type="common">Grape</name>
    <dbReference type="NCBI Taxonomy" id="29760"/>
    <lineage>
        <taxon>Eukaryota</taxon>
        <taxon>Viridiplantae</taxon>
        <taxon>Streptophyta</taxon>
        <taxon>Embryophyta</taxon>
        <taxon>Tracheophyta</taxon>
        <taxon>Spermatophyta</taxon>
        <taxon>Magnoliopsida</taxon>
        <taxon>eudicotyledons</taxon>
        <taxon>Gunneridae</taxon>
        <taxon>Pentapetalae</taxon>
        <taxon>rosids</taxon>
        <taxon>Vitales</taxon>
        <taxon>Vitaceae</taxon>
        <taxon>Viteae</taxon>
        <taxon>Vitis</taxon>
    </lineage>
</organism>
<dbReference type="AlphaFoldDB" id="A5BB46"/>
<reference evidence="2" key="1">
    <citation type="journal article" date="2007" name="PLoS ONE">
        <title>The first genome sequence of an elite grapevine cultivar (Pinot noir Vitis vinifera L.): coping with a highly heterozygous genome.</title>
        <authorList>
            <person name="Velasco R."/>
            <person name="Zharkikh A."/>
            <person name="Troggio M."/>
            <person name="Cartwright D.A."/>
            <person name="Cestaro A."/>
            <person name="Pruss D."/>
            <person name="Pindo M."/>
            <person name="FitzGerald L.M."/>
            <person name="Vezzulli S."/>
            <person name="Reid J."/>
            <person name="Malacarne G."/>
            <person name="Iliev D."/>
            <person name="Coppola G."/>
            <person name="Wardell B."/>
            <person name="Micheletti D."/>
            <person name="Macalma T."/>
            <person name="Facci M."/>
            <person name="Mitchell J.T."/>
            <person name="Perazzolli M."/>
            <person name="Eldredge G."/>
            <person name="Gatto P."/>
            <person name="Oyzerski R."/>
            <person name="Moretto M."/>
            <person name="Gutin N."/>
            <person name="Stefanini M."/>
            <person name="Chen Y."/>
            <person name="Segala C."/>
            <person name="Davenport C."/>
            <person name="Dematte L."/>
            <person name="Mraz A."/>
            <person name="Battilana J."/>
            <person name="Stormo K."/>
            <person name="Costa F."/>
            <person name="Tao Q."/>
            <person name="Si-Ammour A."/>
            <person name="Harkins T."/>
            <person name="Lackey A."/>
            <person name="Perbost C."/>
            <person name="Taillon B."/>
            <person name="Stella A."/>
            <person name="Solovyev V."/>
            <person name="Fawcett J.A."/>
            <person name="Sterck L."/>
            <person name="Vandepoele K."/>
            <person name="Grando S.M."/>
            <person name="Toppo S."/>
            <person name="Moser C."/>
            <person name="Lanchbury J."/>
            <person name="Bogden R."/>
            <person name="Skolnick M."/>
            <person name="Sgaramella V."/>
            <person name="Bhatnagar S.K."/>
            <person name="Fontana P."/>
            <person name="Gutin A."/>
            <person name="Van de Peer Y."/>
            <person name="Salamini F."/>
            <person name="Viola R."/>
        </authorList>
    </citation>
    <scope>NUCLEOTIDE SEQUENCE</scope>
</reference>
<protein>
    <recommendedName>
        <fullName evidence="1">Reverse transcriptase Ty1/copia-type domain-containing protein</fullName>
    </recommendedName>
</protein>
<gene>
    <name evidence="2" type="ORF">VITISV_036973</name>
</gene>
<dbReference type="PANTHER" id="PTHR11439">
    <property type="entry name" value="GAG-POL-RELATED RETROTRANSPOSON"/>
    <property type="match status" value="1"/>
</dbReference>
<name>A5BB46_VITVI</name>
<dbReference type="EMBL" id="AM452990">
    <property type="protein sequence ID" value="CAN78841.1"/>
    <property type="molecule type" value="Genomic_DNA"/>
</dbReference>